<evidence type="ECO:0000313" key="4">
    <source>
        <dbReference type="Proteomes" id="UP000193487"/>
    </source>
</evidence>
<dbReference type="FunFam" id="3.40.50.2000:FF:000009">
    <property type="entry name" value="Sterol 3-beta-glucosyltransferase UGT80A2"/>
    <property type="match status" value="1"/>
</dbReference>
<dbReference type="RefSeq" id="WP_057003237.1">
    <property type="nucleotide sequence ID" value="NZ_LLXQ01000010.1"/>
</dbReference>
<dbReference type="InterPro" id="IPR004276">
    <property type="entry name" value="GlycoTrans_28_N"/>
</dbReference>
<dbReference type="Proteomes" id="UP000193487">
    <property type="component" value="Unassembled WGS sequence"/>
</dbReference>
<dbReference type="Gene3D" id="3.40.50.2000">
    <property type="entry name" value="Glycogen Phosphorylase B"/>
    <property type="match status" value="2"/>
</dbReference>
<feature type="domain" description="Glycosyltransferase family 28 N-terminal" evidence="1">
    <location>
        <begin position="3"/>
        <end position="50"/>
    </location>
</feature>
<dbReference type="CDD" id="cd03784">
    <property type="entry name" value="GT1_Gtf-like"/>
    <property type="match status" value="1"/>
</dbReference>
<evidence type="ECO:0000259" key="2">
    <source>
        <dbReference type="Pfam" id="PF06722"/>
    </source>
</evidence>
<dbReference type="InterPro" id="IPR002213">
    <property type="entry name" value="UDP_glucos_trans"/>
</dbReference>
<dbReference type="PANTHER" id="PTHR48050:SF13">
    <property type="entry name" value="STEROL 3-BETA-GLUCOSYLTRANSFERASE UGT80A2"/>
    <property type="match status" value="1"/>
</dbReference>
<dbReference type="GO" id="GO:0005975">
    <property type="term" value="P:carbohydrate metabolic process"/>
    <property type="evidence" value="ECO:0007669"/>
    <property type="project" value="InterPro"/>
</dbReference>
<comment type="caution">
    <text evidence="3">The sequence shown here is derived from an EMBL/GenBank/DDBJ whole genome shotgun (WGS) entry which is preliminary data.</text>
</comment>
<evidence type="ECO:0000259" key="1">
    <source>
        <dbReference type="Pfam" id="PF03033"/>
    </source>
</evidence>
<dbReference type="EMBL" id="LQPE01000076">
    <property type="protein sequence ID" value="ORW05969.1"/>
    <property type="molecule type" value="Genomic_DNA"/>
</dbReference>
<protein>
    <submittedName>
        <fullName evidence="3">Glycosyltransferase</fullName>
    </submittedName>
</protein>
<accession>A0A1X1Y4H7</accession>
<keyword evidence="3" id="KW-0808">Transferase</keyword>
<gene>
    <name evidence="3" type="ORF">AWC14_26180</name>
</gene>
<dbReference type="PANTHER" id="PTHR48050">
    <property type="entry name" value="STEROL 3-BETA-GLUCOSYLTRANSFERASE"/>
    <property type="match status" value="1"/>
</dbReference>
<proteinExistence type="predicted"/>
<evidence type="ECO:0000313" key="3">
    <source>
        <dbReference type="EMBL" id="ORW05969.1"/>
    </source>
</evidence>
<organism evidence="3 4">
    <name type="scientific">Mycobacterium kyorinense</name>
    <dbReference type="NCBI Taxonomy" id="487514"/>
    <lineage>
        <taxon>Bacteria</taxon>
        <taxon>Bacillati</taxon>
        <taxon>Actinomycetota</taxon>
        <taxon>Actinomycetes</taxon>
        <taxon>Mycobacteriales</taxon>
        <taxon>Mycobacteriaceae</taxon>
        <taxon>Mycobacterium</taxon>
    </lineage>
</organism>
<dbReference type="GO" id="GO:0008194">
    <property type="term" value="F:UDP-glycosyltransferase activity"/>
    <property type="evidence" value="ECO:0007669"/>
    <property type="project" value="InterPro"/>
</dbReference>
<dbReference type="OrthoDB" id="3253247at2"/>
<dbReference type="Pfam" id="PF06722">
    <property type="entry name" value="EryCIII-like_C"/>
    <property type="match status" value="1"/>
</dbReference>
<keyword evidence="4" id="KW-1185">Reference proteome</keyword>
<name>A0A1X1Y4H7_9MYCO</name>
<dbReference type="GO" id="GO:0033072">
    <property type="term" value="P:vancomycin biosynthetic process"/>
    <property type="evidence" value="ECO:0007669"/>
    <property type="project" value="UniProtKB-ARBA"/>
</dbReference>
<reference evidence="3 4" key="1">
    <citation type="submission" date="2016-01" db="EMBL/GenBank/DDBJ databases">
        <title>The new phylogeny of the genus Mycobacterium.</title>
        <authorList>
            <person name="Tarcisio F."/>
            <person name="Conor M."/>
            <person name="Antonella G."/>
            <person name="Elisabetta G."/>
            <person name="Giulia F.S."/>
            <person name="Sara T."/>
            <person name="Anna F."/>
            <person name="Clotilde B."/>
            <person name="Roberto B."/>
            <person name="Veronica D.S."/>
            <person name="Fabio R."/>
            <person name="Monica P."/>
            <person name="Olivier J."/>
            <person name="Enrico T."/>
            <person name="Nicola S."/>
        </authorList>
    </citation>
    <scope>NUCLEOTIDE SEQUENCE [LARGE SCALE GENOMIC DNA]</scope>
    <source>
        <strain evidence="3 4">DSM 45166</strain>
    </source>
</reference>
<sequence length="387" mass="41198">MRFVLAGYGSRGDIEPCLAVGTELTRRGHDVRMAVPPDMLGFAASVGLATVAYGQDTREQTNAATDFLRQVQNPIIALADVAERVTRAWLDKSTTLTSLADGADLLLAGMNEQALAANVAEYQGIPLAALHFFPARIWSSGPLYAPITKAAEEAQRRALGLAEATGRISLEIQAYDQLCLPGPATEWVERDDRRPFVGALTLGLPTDEDDKVLSWIAAGTAPIYFGFGSTPIASPADLVDMIGAACRQLGERALICGGANDFSDIPHPEHVQIVRAVNHAAVLPVCRAVVHHGGAGTTAAGVRAGIPTLILWHWLDQPMWAAGVEQLKIGLARQFSSTTKESLVADLRAVLTPQYASRAAEVASQMSTPAESVARAADLLERAARQH</sequence>
<dbReference type="SUPFAM" id="SSF53756">
    <property type="entry name" value="UDP-Glycosyltransferase/glycogen phosphorylase"/>
    <property type="match status" value="1"/>
</dbReference>
<dbReference type="Pfam" id="PF03033">
    <property type="entry name" value="Glyco_transf_28"/>
    <property type="match status" value="1"/>
</dbReference>
<dbReference type="AlphaFoldDB" id="A0A1X1Y4H7"/>
<feature type="domain" description="Erythromycin biosynthesis protein CIII-like C-terminal" evidence="2">
    <location>
        <begin position="268"/>
        <end position="371"/>
    </location>
</feature>
<dbReference type="GO" id="GO:0016758">
    <property type="term" value="F:hexosyltransferase activity"/>
    <property type="evidence" value="ECO:0007669"/>
    <property type="project" value="InterPro"/>
</dbReference>
<dbReference type="InterPro" id="IPR010610">
    <property type="entry name" value="EryCIII-like_C"/>
</dbReference>
<dbReference type="InterPro" id="IPR050426">
    <property type="entry name" value="Glycosyltransferase_28"/>
</dbReference>